<dbReference type="Gene3D" id="3.40.1550.10">
    <property type="entry name" value="CheC-like"/>
    <property type="match status" value="1"/>
</dbReference>
<dbReference type="SUPFAM" id="SSF103039">
    <property type="entry name" value="CheC-like"/>
    <property type="match status" value="1"/>
</dbReference>
<evidence type="ECO:0000313" key="2">
    <source>
        <dbReference type="EMBL" id="VAX16706.1"/>
    </source>
</evidence>
<evidence type="ECO:0000256" key="1">
    <source>
        <dbReference type="ARBA" id="ARBA00022500"/>
    </source>
</evidence>
<name>A0A3B1BEP0_9ZZZZ</name>
<sequence>MKRPTSTLDFVRIFSVSIRDLIQNATGKPIHVSKSAMQVRGVQISGDIGAFVSFSGDYSGIMVFNFDGPAALEIVSNSLLRLGLPQEDVPTHSGSDEVRNNIGELLNQVIGRCRSQVEEKFDLSAKANIPAVVPISVPISLTMVTKDTTSLECVRVPFSTSKRNKFYMELALEPFNRTDLEL</sequence>
<protein>
    <recommendedName>
        <fullName evidence="3">Chemotaxis phosphatase CheX-like domain-containing protein</fullName>
    </recommendedName>
</protein>
<reference evidence="2" key="1">
    <citation type="submission" date="2018-06" db="EMBL/GenBank/DDBJ databases">
        <authorList>
            <person name="Zhirakovskaya E."/>
        </authorList>
    </citation>
    <scope>NUCLEOTIDE SEQUENCE</scope>
</reference>
<dbReference type="InterPro" id="IPR024513">
    <property type="entry name" value="DUF3334"/>
</dbReference>
<proteinExistence type="predicted"/>
<gene>
    <name evidence="2" type="ORF">MNBD_NITROSPINAE02-1628</name>
</gene>
<keyword evidence="1" id="KW-0145">Chemotaxis</keyword>
<dbReference type="GO" id="GO:0006935">
    <property type="term" value="P:chemotaxis"/>
    <property type="evidence" value="ECO:0007669"/>
    <property type="project" value="UniProtKB-KW"/>
</dbReference>
<dbReference type="InterPro" id="IPR028976">
    <property type="entry name" value="CheC-like_sf"/>
</dbReference>
<evidence type="ECO:0008006" key="3">
    <source>
        <dbReference type="Google" id="ProtNLM"/>
    </source>
</evidence>
<accession>A0A3B1BEP0</accession>
<dbReference type="AlphaFoldDB" id="A0A3B1BEP0"/>
<dbReference type="EMBL" id="UOGE01000013">
    <property type="protein sequence ID" value="VAX16706.1"/>
    <property type="molecule type" value="Genomic_DNA"/>
</dbReference>
<organism evidence="2">
    <name type="scientific">hydrothermal vent metagenome</name>
    <dbReference type="NCBI Taxonomy" id="652676"/>
    <lineage>
        <taxon>unclassified sequences</taxon>
        <taxon>metagenomes</taxon>
        <taxon>ecological metagenomes</taxon>
    </lineage>
</organism>
<dbReference type="Pfam" id="PF11813">
    <property type="entry name" value="DUF3334"/>
    <property type="match status" value="1"/>
</dbReference>